<evidence type="ECO:0000313" key="6">
    <source>
        <dbReference type="Proteomes" id="UP000524404"/>
    </source>
</evidence>
<dbReference type="PANTHER" id="PTHR38445:SF10">
    <property type="entry name" value="GNTR-FAMILY TRANSCRIPTIONAL REGULATOR"/>
    <property type="match status" value="1"/>
</dbReference>
<dbReference type="GO" id="GO:0003677">
    <property type="term" value="F:DNA binding"/>
    <property type="evidence" value="ECO:0007669"/>
    <property type="project" value="UniProtKB-KW"/>
</dbReference>
<dbReference type="GO" id="GO:0003700">
    <property type="term" value="F:DNA-binding transcription factor activity"/>
    <property type="evidence" value="ECO:0007669"/>
    <property type="project" value="InterPro"/>
</dbReference>
<keyword evidence="1" id="KW-0805">Transcription regulation</keyword>
<evidence type="ECO:0000256" key="2">
    <source>
        <dbReference type="ARBA" id="ARBA00023125"/>
    </source>
</evidence>
<proteinExistence type="predicted"/>
<keyword evidence="3" id="KW-0804">Transcription</keyword>
<accession>A0A841EQ80</accession>
<evidence type="ECO:0000313" key="5">
    <source>
        <dbReference type="EMBL" id="MBB6005415.1"/>
    </source>
</evidence>
<dbReference type="CDD" id="cd07377">
    <property type="entry name" value="WHTH_GntR"/>
    <property type="match status" value="1"/>
</dbReference>
<dbReference type="SUPFAM" id="SSF53822">
    <property type="entry name" value="Periplasmic binding protein-like I"/>
    <property type="match status" value="1"/>
</dbReference>
<reference evidence="5 6" key="1">
    <citation type="submission" date="2020-08" db="EMBL/GenBank/DDBJ databases">
        <title>Functional genomics of gut bacteria from endangered species of beetles.</title>
        <authorList>
            <person name="Carlos-Shanley C."/>
        </authorList>
    </citation>
    <scope>NUCLEOTIDE SEQUENCE [LARGE SCALE GENOMIC DNA]</scope>
    <source>
        <strain evidence="5 6">S00070</strain>
    </source>
</reference>
<name>A0A841EQ80_9BACT</name>
<gene>
    <name evidence="5" type="ORF">HNP25_004089</name>
</gene>
<dbReference type="InterPro" id="IPR000524">
    <property type="entry name" value="Tscrpt_reg_HTH_GntR"/>
</dbReference>
<dbReference type="InterPro" id="IPR036390">
    <property type="entry name" value="WH_DNA-bd_sf"/>
</dbReference>
<keyword evidence="2 5" id="KW-0238">DNA-binding</keyword>
<dbReference type="SMART" id="SM00345">
    <property type="entry name" value="HTH_GNTR"/>
    <property type="match status" value="1"/>
</dbReference>
<dbReference type="RefSeq" id="WP_184137217.1">
    <property type="nucleotide sequence ID" value="NZ_JACHKT010000044.1"/>
</dbReference>
<dbReference type="Gene3D" id="3.40.50.2300">
    <property type="match status" value="2"/>
</dbReference>
<dbReference type="Proteomes" id="UP000524404">
    <property type="component" value="Unassembled WGS sequence"/>
</dbReference>
<dbReference type="PROSITE" id="PS50949">
    <property type="entry name" value="HTH_GNTR"/>
    <property type="match status" value="1"/>
</dbReference>
<evidence type="ECO:0000259" key="4">
    <source>
        <dbReference type="PROSITE" id="PS50949"/>
    </source>
</evidence>
<evidence type="ECO:0000256" key="1">
    <source>
        <dbReference type="ARBA" id="ARBA00023015"/>
    </source>
</evidence>
<dbReference type="InterPro" id="IPR036388">
    <property type="entry name" value="WH-like_DNA-bd_sf"/>
</dbReference>
<keyword evidence="6" id="KW-1185">Reference proteome</keyword>
<sequence>MKNKLQIEPKAQKPKYQQIVDEITERIQQGLLKRGDQLPTINEITASLGVARMTVIRAYEELRERGIVAAQHGKGYYIASTNIQASMHVFVLFDAMNAYKEVLFHAMKEALGENVSIDLFFHYHDLKVFENVIVNNIGNYNFYIIMPHFNEDVSDIVKQISKDKLLILDIDVEQLDEEYAVLYQDFEQNFYQGLTGALPMIRKYESLTLFLSKNQFQYTPKGILIGFNKFCEEYQVKGEIVDNLDVENLQKGHAYILFLENDLVRFVNFTHKKHLKLGEDIGLLSYDDTPIKEILAEDGITTISNDFVQMGKMVGRMVHNRQKGKIASASSLIVRGSL</sequence>
<dbReference type="SUPFAM" id="SSF46785">
    <property type="entry name" value="Winged helix' DNA-binding domain"/>
    <property type="match status" value="1"/>
</dbReference>
<organism evidence="5 6">
    <name type="scientific">Arcicella rosea</name>
    <dbReference type="NCBI Taxonomy" id="502909"/>
    <lineage>
        <taxon>Bacteria</taxon>
        <taxon>Pseudomonadati</taxon>
        <taxon>Bacteroidota</taxon>
        <taxon>Cytophagia</taxon>
        <taxon>Cytophagales</taxon>
        <taxon>Flectobacillaceae</taxon>
        <taxon>Arcicella</taxon>
    </lineage>
</organism>
<dbReference type="InterPro" id="IPR028082">
    <property type="entry name" value="Peripla_BP_I"/>
</dbReference>
<dbReference type="AlphaFoldDB" id="A0A841EQ80"/>
<dbReference type="PANTHER" id="PTHR38445">
    <property type="entry name" value="HTH-TYPE TRANSCRIPTIONAL REPRESSOR YTRA"/>
    <property type="match status" value="1"/>
</dbReference>
<comment type="caution">
    <text evidence="5">The sequence shown here is derived from an EMBL/GenBank/DDBJ whole genome shotgun (WGS) entry which is preliminary data.</text>
</comment>
<feature type="domain" description="HTH gntR-type" evidence="4">
    <location>
        <begin position="13"/>
        <end position="81"/>
    </location>
</feature>
<protein>
    <submittedName>
        <fullName evidence="5">DNA-binding transcriptional regulator YhcF (GntR family)</fullName>
    </submittedName>
</protein>
<dbReference type="EMBL" id="JACHKT010000044">
    <property type="protein sequence ID" value="MBB6005415.1"/>
    <property type="molecule type" value="Genomic_DNA"/>
</dbReference>
<dbReference type="Pfam" id="PF00392">
    <property type="entry name" value="GntR"/>
    <property type="match status" value="1"/>
</dbReference>
<evidence type="ECO:0000256" key="3">
    <source>
        <dbReference type="ARBA" id="ARBA00023163"/>
    </source>
</evidence>
<dbReference type="Gene3D" id="1.10.10.10">
    <property type="entry name" value="Winged helix-like DNA-binding domain superfamily/Winged helix DNA-binding domain"/>
    <property type="match status" value="1"/>
</dbReference>